<organism evidence="2">
    <name type="scientific">Homavirus sp</name>
    <dbReference type="NCBI Taxonomy" id="2487769"/>
    <lineage>
        <taxon>Viruses</taxon>
        <taxon>Varidnaviria</taxon>
        <taxon>Bamfordvirae</taxon>
        <taxon>Nucleocytoviricota</taxon>
        <taxon>Megaviricetes</taxon>
        <taxon>Imitervirales</taxon>
        <taxon>Mimiviridae</taxon>
        <taxon>Klosneuvirinae</taxon>
    </lineage>
</organism>
<accession>A0A3G5A785</accession>
<evidence type="ECO:0000313" key="2">
    <source>
        <dbReference type="EMBL" id="AYV82364.1"/>
    </source>
</evidence>
<dbReference type="EMBL" id="MK072368">
    <property type="protein sequence ID" value="AYV82364.1"/>
    <property type="molecule type" value="Genomic_DNA"/>
</dbReference>
<sequence>MDIIDPSRPLYNTIVFYILIICIILIIKPSFMYCHRSKKFKSFGLSDNQTIFSFPLIAISTGIVLYMIFLTVYILCKYLDEK</sequence>
<gene>
    <name evidence="2" type="ORF">Homavirus37_3</name>
</gene>
<feature type="transmembrane region" description="Helical" evidence="1">
    <location>
        <begin position="14"/>
        <end position="31"/>
    </location>
</feature>
<proteinExistence type="predicted"/>
<feature type="transmembrane region" description="Helical" evidence="1">
    <location>
        <begin position="52"/>
        <end position="75"/>
    </location>
</feature>
<protein>
    <submittedName>
        <fullName evidence="2">Uncharacterized protein</fullName>
    </submittedName>
</protein>
<keyword evidence="1" id="KW-0812">Transmembrane</keyword>
<keyword evidence="1" id="KW-1133">Transmembrane helix</keyword>
<reference evidence="2" key="1">
    <citation type="submission" date="2018-10" db="EMBL/GenBank/DDBJ databases">
        <title>Hidden diversity of soil giant viruses.</title>
        <authorList>
            <person name="Schulz F."/>
            <person name="Alteio L."/>
            <person name="Goudeau D."/>
            <person name="Ryan E.M."/>
            <person name="Malmstrom R.R."/>
            <person name="Blanchard J."/>
            <person name="Woyke T."/>
        </authorList>
    </citation>
    <scope>NUCLEOTIDE SEQUENCE</scope>
    <source>
        <strain evidence="2">HOV1</strain>
    </source>
</reference>
<evidence type="ECO:0000256" key="1">
    <source>
        <dbReference type="SAM" id="Phobius"/>
    </source>
</evidence>
<keyword evidence="1" id="KW-0472">Membrane</keyword>
<name>A0A3G5A785_9VIRU</name>